<name>A0A4Q4KNB7_9FLAO</name>
<feature type="domain" description="Secretion system C-terminal sorting" evidence="3">
    <location>
        <begin position="954"/>
        <end position="1019"/>
    </location>
</feature>
<keyword evidence="6" id="KW-1185">Reference proteome</keyword>
<dbReference type="PANTHER" id="PTHR42754:SF1">
    <property type="entry name" value="LIPOPROTEIN"/>
    <property type="match status" value="1"/>
</dbReference>
<dbReference type="Pfam" id="PF24595">
    <property type="entry name" value="DUF7619"/>
    <property type="match status" value="1"/>
</dbReference>
<keyword evidence="1 2" id="KW-0732">Signal</keyword>
<comment type="caution">
    <text evidence="5">The sequence shown here is derived from an EMBL/GenBank/DDBJ whole genome shotgun (WGS) entry which is preliminary data.</text>
</comment>
<dbReference type="NCBIfam" id="TIGR01451">
    <property type="entry name" value="B_ant_repeat"/>
    <property type="match status" value="1"/>
</dbReference>
<dbReference type="SUPFAM" id="SSF82171">
    <property type="entry name" value="DPP6 N-terminal domain-like"/>
    <property type="match status" value="1"/>
</dbReference>
<accession>A0A4Q4KNB7</accession>
<gene>
    <name evidence="5" type="ORF">ERX46_06045</name>
</gene>
<protein>
    <submittedName>
        <fullName evidence="5">T9SS type A sorting domain-containing protein</fullName>
    </submittedName>
</protein>
<dbReference type="AlphaFoldDB" id="A0A4Q4KNB7"/>
<organism evidence="5 6">
    <name type="scientific">Brumimicrobium glaciale</name>
    <dbReference type="NCBI Taxonomy" id="200475"/>
    <lineage>
        <taxon>Bacteria</taxon>
        <taxon>Pseudomonadati</taxon>
        <taxon>Bacteroidota</taxon>
        <taxon>Flavobacteriia</taxon>
        <taxon>Flavobacteriales</taxon>
        <taxon>Crocinitomicaceae</taxon>
        <taxon>Brumimicrobium</taxon>
    </lineage>
</organism>
<feature type="chain" id="PRO_5020253931" evidence="2">
    <location>
        <begin position="21"/>
        <end position="1023"/>
    </location>
</feature>
<dbReference type="InterPro" id="IPR047589">
    <property type="entry name" value="DUF11_rpt"/>
</dbReference>
<dbReference type="OrthoDB" id="9811934at2"/>
<evidence type="ECO:0000313" key="6">
    <source>
        <dbReference type="Proteomes" id="UP000293952"/>
    </source>
</evidence>
<dbReference type="Pfam" id="PF18962">
    <property type="entry name" value="Por_Secre_tail"/>
    <property type="match status" value="1"/>
</dbReference>
<dbReference type="EMBL" id="SETE01000002">
    <property type="protein sequence ID" value="RYM34933.1"/>
    <property type="molecule type" value="Genomic_DNA"/>
</dbReference>
<evidence type="ECO:0000313" key="5">
    <source>
        <dbReference type="EMBL" id="RYM34933.1"/>
    </source>
</evidence>
<dbReference type="PANTHER" id="PTHR42754">
    <property type="entry name" value="ENDOGLUCANASE"/>
    <property type="match status" value="1"/>
</dbReference>
<proteinExistence type="predicted"/>
<evidence type="ECO:0000259" key="3">
    <source>
        <dbReference type="Pfam" id="PF18962"/>
    </source>
</evidence>
<reference evidence="5 6" key="1">
    <citation type="submission" date="2019-02" db="EMBL/GenBank/DDBJ databases">
        <title>Genome sequence of the sea-ice species Brumimicrobium glaciale.</title>
        <authorList>
            <person name="Bowman J.P."/>
        </authorList>
    </citation>
    <scope>NUCLEOTIDE SEQUENCE [LARGE SCALE GENOMIC DNA]</scope>
    <source>
        <strain evidence="5 6">IC156</strain>
    </source>
</reference>
<dbReference type="NCBIfam" id="TIGR04183">
    <property type="entry name" value="Por_Secre_tail"/>
    <property type="match status" value="1"/>
</dbReference>
<feature type="domain" description="DUF7619" evidence="4">
    <location>
        <begin position="794"/>
        <end position="927"/>
    </location>
</feature>
<dbReference type="InterPro" id="IPR055353">
    <property type="entry name" value="DUF7619"/>
</dbReference>
<dbReference type="RefSeq" id="WP_130092941.1">
    <property type="nucleotide sequence ID" value="NZ_SETE01000002.1"/>
</dbReference>
<evidence type="ECO:0000256" key="1">
    <source>
        <dbReference type="ARBA" id="ARBA00022729"/>
    </source>
</evidence>
<dbReference type="InterPro" id="IPR026444">
    <property type="entry name" value="Secre_tail"/>
</dbReference>
<sequence>MKNKLIFSLLLLLFSSFGFSQEAVIEWQKSLGGSGQDEAKSVQQTTDGGYIITGLSYSNDGDVTVNNGYSDYWIVKLDAIGSISWQKSLGGSSSDIAWSIQQTSDGGYIVAGSSFSNDGDVTGNNGSSDYWVVKLDANGGTNWQKSLGGSGNDVAYSIQQTTDGGFIVAGSSSSNDGDITGNNGFIDYWVVKLDATGNINWQKSLGGSGQDKATSVQQTTDGGYIIAGFSYSNDGDLTVNNGGCDYWIIKLDTNGNIIWQKSIGGSGNDEAWSIQQTMDGGYIVGGYSNSNDGDVNGNYGAQDYWVVKLNTAGNITWQKSLGGSGYDRALSIHQTADKGYIIAGYSDSDDGNTTVSNGGQDSWIAKLNTIGNIIWQKSLGGSSSDIPWSIQQTSDGGYIIAGTSNSNDGDVTNNNGSFDYWIVKLEDIPNIFGKTYNDLNGNCIKESSEPSLSGMHLIINPGGYIAQINTNGMWYLDSLPIGTYTVTIDTTNLNWTPTCFASQTFIVTDPQIFTPGPNFGLINNNPCSSPEISIQAPFLRRCFNDQVIYVQACNKITATGVLSASYATVELDSLFTPTSSSLPYTSLGNNTYQFDLGDLNPGQCVSFTINTTISCNAFLGETLCMDAKLYPIDSCALDTIPPTPLPSNYGNNTNLVMPQPCTLPWDNSSLQVDGWCQGNSVQFSITNNGDLVNGDMECYAPIFLYVNDTLVSIDSVQLQGQETIYLSYPANGQTWILAAEQHPLHPGNSHPNAHVELCGSDSTQWISNMVNNFPLDDADPFVDIYCDVVTGSYDPNDKRGFPSGISDQNYVKPNQQLQYIVRFQNTGTDTAFTVVIRDTLDIDLNIFTVTPGASSHNYTFKKYGQRVLEWTFDHILLPDSTTNEPGSNGFVTFTVDQVPNLPNGTIINNQADIYFDFNSPIITNETVHRINDMIASSPLQVNEILLIEGNVIKVYPNPNSGMLFIELEKIVEPIDYKITNINGRIVSSGKLSQQKNKIDIRNLSTGLYLIHIDKSETIKIIKR</sequence>
<dbReference type="Proteomes" id="UP000293952">
    <property type="component" value="Unassembled WGS sequence"/>
</dbReference>
<evidence type="ECO:0000256" key="2">
    <source>
        <dbReference type="SAM" id="SignalP"/>
    </source>
</evidence>
<dbReference type="SUPFAM" id="SSF117074">
    <property type="entry name" value="Hypothetical protein PA1324"/>
    <property type="match status" value="1"/>
</dbReference>
<feature type="signal peptide" evidence="2">
    <location>
        <begin position="1"/>
        <end position="20"/>
    </location>
</feature>
<evidence type="ECO:0000259" key="4">
    <source>
        <dbReference type="Pfam" id="PF24595"/>
    </source>
</evidence>